<dbReference type="AlphaFoldDB" id="A0A136Q7J8"/>
<sequence>MVTGSMNIPNEKKIAEQCKKLITKYNVPSAAERFKKRVELFHLLVCFGQLHRTYRKIEPHDPGDFIVRDETGTHMFEIVTIFGNREAYRVIEAYFEKLFQHGRPREERIHLITSFEENMDKLKELLITKMWEKNEKDYFKCHDYKTANLLLATAEYDRKKAQFPWFLSLASGELQEVVARKNFTRCYVLDYTAARAEVFDMERELLAYDEYLRESGAAYGRRKGGEAPDL</sequence>
<reference evidence="1 2" key="1">
    <citation type="submission" date="2016-02" db="EMBL/GenBank/DDBJ databases">
        <authorList>
            <person name="Wen L."/>
            <person name="He K."/>
            <person name="Yang H."/>
        </authorList>
    </citation>
    <scope>NUCLEOTIDE SEQUENCE [LARGE SCALE GENOMIC DNA]</scope>
    <source>
        <strain evidence="1 2">DSM 22607</strain>
    </source>
</reference>
<protein>
    <submittedName>
        <fullName evidence="1">Uncharacterized protein</fullName>
    </submittedName>
</protein>
<evidence type="ECO:0000313" key="2">
    <source>
        <dbReference type="Proteomes" id="UP000070366"/>
    </source>
</evidence>
<name>A0A136Q7J8_9FIRM</name>
<accession>A0A136Q7J8</accession>
<proteinExistence type="predicted"/>
<dbReference type="EMBL" id="LSZW01000035">
    <property type="protein sequence ID" value="KXK66645.1"/>
    <property type="molecule type" value="Genomic_DNA"/>
</dbReference>
<keyword evidence="2" id="KW-1185">Reference proteome</keyword>
<gene>
    <name evidence="1" type="ORF">HMPREF3293_00476</name>
</gene>
<comment type="caution">
    <text evidence="1">The sequence shown here is derived from an EMBL/GenBank/DDBJ whole genome shotgun (WGS) entry which is preliminary data.</text>
</comment>
<organism evidence="1 2">
    <name type="scientific">Christensenella minuta</name>
    <dbReference type="NCBI Taxonomy" id="626937"/>
    <lineage>
        <taxon>Bacteria</taxon>
        <taxon>Bacillati</taxon>
        <taxon>Bacillota</taxon>
        <taxon>Clostridia</taxon>
        <taxon>Christensenellales</taxon>
        <taxon>Christensenellaceae</taxon>
        <taxon>Christensenella</taxon>
    </lineage>
</organism>
<dbReference type="STRING" id="626937.HMPREF3293_00476"/>
<dbReference type="Proteomes" id="UP000070366">
    <property type="component" value="Unassembled WGS sequence"/>
</dbReference>
<dbReference type="RefSeq" id="WP_156515153.1">
    <property type="nucleotide sequence ID" value="NZ_CABMOF010000011.1"/>
</dbReference>
<evidence type="ECO:0000313" key="1">
    <source>
        <dbReference type="EMBL" id="KXK66645.1"/>
    </source>
</evidence>